<comment type="subcellular location">
    <subcellularLocation>
        <location evidence="6">Cytoplasm</location>
        <location evidence="6">P-body</location>
    </subcellularLocation>
</comment>
<dbReference type="GO" id="GO:0010606">
    <property type="term" value="P:positive regulation of cytoplasmic mRNA processing body assembly"/>
    <property type="evidence" value="ECO:0007669"/>
    <property type="project" value="UniProtKB-UniRule"/>
</dbReference>
<evidence type="ECO:0000256" key="2">
    <source>
        <dbReference type="ARBA" id="ARBA00022664"/>
    </source>
</evidence>
<dbReference type="GO" id="GO:0005524">
    <property type="term" value="F:ATP binding"/>
    <property type="evidence" value="ECO:0007669"/>
    <property type="project" value="UniProtKB-UniRule"/>
</dbReference>
<keyword evidence="3 6" id="KW-0547">Nucleotide-binding</keyword>
<dbReference type="AlphaFoldDB" id="A0A8T0EFT7"/>
<dbReference type="GO" id="GO:0000932">
    <property type="term" value="C:P-body"/>
    <property type="evidence" value="ECO:0007669"/>
    <property type="project" value="UniProtKB-SubCell"/>
</dbReference>
<feature type="coiled-coil region" evidence="6">
    <location>
        <begin position="524"/>
        <end position="562"/>
    </location>
</feature>
<keyword evidence="4 6" id="KW-0067">ATP-binding</keyword>
<evidence type="ECO:0000256" key="5">
    <source>
        <dbReference type="ARBA" id="ARBA00023054"/>
    </source>
</evidence>
<keyword evidence="10" id="KW-1185">Reference proteome</keyword>
<comment type="domain">
    <text evidence="6">The N-terminal zinc finger binds to poly(A) RNA.</text>
</comment>
<dbReference type="HAMAP" id="MF_03181">
    <property type="entry name" value="PAN3"/>
    <property type="match status" value="1"/>
</dbReference>
<comment type="subunit">
    <text evidence="6">Homodimer. Forms a heterotrimer with a catalytic subunit PAN2 to form the poly(A)-nuclease (PAN) deadenylation complex. Interacts (via PAM-2 motif) with poly(A)-binding protein (via PABC domain), conferring substrate specificity of the enzyme complex.</text>
</comment>
<evidence type="ECO:0000256" key="4">
    <source>
        <dbReference type="ARBA" id="ARBA00022840"/>
    </source>
</evidence>
<dbReference type="EMBL" id="JABXBU010002228">
    <property type="protein sequence ID" value="KAF8771791.1"/>
    <property type="molecule type" value="Genomic_DNA"/>
</dbReference>
<feature type="region of interest" description="Disordered" evidence="7">
    <location>
        <begin position="116"/>
        <end position="144"/>
    </location>
</feature>
<dbReference type="FunFam" id="1.20.5.5160:FF:000001">
    <property type="entry name" value="PAN2-PAN3 deadenylation complex subunit PAN3"/>
    <property type="match status" value="1"/>
</dbReference>
<feature type="binding site" evidence="6">
    <location>
        <position position="281"/>
    </location>
    <ligand>
        <name>ATP</name>
        <dbReference type="ChEBI" id="CHEBI:30616"/>
    </ligand>
</feature>
<dbReference type="InterPro" id="IPR000719">
    <property type="entry name" value="Prot_kinase_dom"/>
</dbReference>
<proteinExistence type="inferred from homology"/>
<dbReference type="Gene3D" id="1.10.510.10">
    <property type="entry name" value="Transferase(Phosphotransferase) domain 1"/>
    <property type="match status" value="1"/>
</dbReference>
<dbReference type="InterPro" id="IPR041332">
    <property type="entry name" value="Pan3_CK"/>
</dbReference>
<comment type="domain">
    <text evidence="6">Contains a pseudokinase domain. The protein kinase domain is predicted to be catalytically inactive because some of the residues important for catalytic activity are substituted and it lacks the equivalent of the binding site for a peptide substrate. However, it has retained an ATP-binding site and ATP-binding is required for mRNA degradation, stimulating the activity of the PAN2 nuclease in vitro. The nucleotide-binding site is juxtaposed to the RNase active site of PAN2 in the complex and may actually bind nucleosides of a poly(A) RNA rather than ATP, feeding the poly(A)-tail to the active site of the deadenylase and thus increasing the efficiency with which this distributive enzyme degrades oligo(A) RNAs.</text>
</comment>
<comment type="function">
    <text evidence="6">Regulatory subunit of the poly(A)-nuclease (PAN) deadenylation complex, one of two cytoplasmic mRNA deadenylases involved in general and miRNA-mediated mRNA turnover. PAN specifically shortens poly(A) tails of RNA and the activity is stimulated by poly(A)-binding protein (PABP). PAN deadenylation is followed by rapid degradation of the shortened mRNA tails by the CCR4-NOT complex. Deadenylated mRNAs are then degraded by two alternative mechanisms, namely exosome-mediated 3'-5' exonucleolytic degradation, or deadenlyation-dependent mRNA decaping and subsequent 5'-3' exonucleolytic degradation by XRN1. PAN3 acts as a positive regulator for PAN activity, recruiting the catalytic subunit PAN2 to mRNA via its interaction with RNA and PABP, and to miRNA targets via its interaction with GW182 family proteins.</text>
</comment>
<comment type="caution">
    <text evidence="6">Lacks conserved residue(s) required for the propagation of feature annotation.</text>
</comment>
<accession>A0A8T0EFT7</accession>
<dbReference type="Gene3D" id="1.10.287.3700">
    <property type="match status" value="1"/>
</dbReference>
<evidence type="ECO:0000313" key="9">
    <source>
        <dbReference type="EMBL" id="KAF8771791.1"/>
    </source>
</evidence>
<protein>
    <recommendedName>
        <fullName evidence="6">PAN2-PAN3 deadenylation complex subunit PAN3</fullName>
    </recommendedName>
    <alternativeName>
        <fullName evidence="6">PAB1P-dependent poly(A)-specific ribonuclease</fullName>
    </alternativeName>
    <alternativeName>
        <fullName evidence="6">Poly(A)-nuclease deadenylation complex subunit 3</fullName>
        <shortName evidence="6">PAN deadenylation complex subunit 3</shortName>
    </alternativeName>
</protein>
<reference evidence="9" key="2">
    <citation type="submission" date="2020-06" db="EMBL/GenBank/DDBJ databases">
        <authorList>
            <person name="Sheffer M."/>
        </authorList>
    </citation>
    <scope>NUCLEOTIDE SEQUENCE</scope>
</reference>
<dbReference type="OMA" id="ASHVINM"/>
<comment type="caution">
    <text evidence="9">The sequence shown here is derived from an EMBL/GenBank/DDBJ whole genome shotgun (WGS) entry which is preliminary data.</text>
</comment>
<keyword evidence="5 6" id="KW-0175">Coiled coil</keyword>
<dbReference type="PANTHER" id="PTHR12272">
    <property type="entry name" value="DEADENYLATION COMPLEX SUBUNIT PAN3"/>
    <property type="match status" value="1"/>
</dbReference>
<sequence length="663" mass="73798">MDHMFQAFSSASTVPPESKLQTYLNSMQQNAVEDGSYYSDSSMAGNEPNVLSSLSVDLTGKTVNSDVGQYGNSLMGRMTHSLSSPSFTQYSVQPSQLVSTPFGHFGLDVNSRMSRCSPQQSPLLGKRTCSPGPKDYSTPSPSHEQYLPPSGLIQESVGGTTYFYSQEDTNPSEISPLILPDVSVYPGNPSYIEHMTLKANAPSFFLPDELRMDILHRHSLTLAEANPDQHPDLPNEVDNYHKLCPLEPAPGDNPLKSSTFGYVTSVYKAANIKTGVYYCLRRIHGFRISNTKFISVIDTWKKLQHSNLVNLREVFTTKAFGDNSMVFVHDYHPGADTLMNLYFNQPSSPAMNGYLPGYCPDIDGLTTAGMPPKTGLNSLRQHAGLLPESLIWGYIVQLSSVLRTIHAAGLACRAFDPSKILVTGKSRLRLNCCGIFDVLTYDPNQHNSKQVMSHFQQEDLMAFGKIVLALACNTLTAVKRSNMTSSLELVSRNYSADLRNLILYLLHNQTRPRSINDIMPMIGARFYTQLDAAQMRSDVIENELAKEVQNGRLFRLLVKLGTITERAEFNMDQSWAETGDRYLLKLFRDYLFHQITEDGRPWVDTAHVVACLNKLDAGSSEKVCLMARDEQNVLVVSYAELKECFESSFNEILNAALGPKPHS</sequence>
<dbReference type="GO" id="GO:0031251">
    <property type="term" value="C:PAN complex"/>
    <property type="evidence" value="ECO:0007669"/>
    <property type="project" value="UniProtKB-UniRule"/>
</dbReference>
<dbReference type="GO" id="GO:0004672">
    <property type="term" value="F:protein kinase activity"/>
    <property type="evidence" value="ECO:0007669"/>
    <property type="project" value="InterPro"/>
</dbReference>
<dbReference type="SUPFAM" id="SSF56112">
    <property type="entry name" value="Protein kinase-like (PK-like)"/>
    <property type="match status" value="1"/>
</dbReference>
<feature type="binding site" evidence="6">
    <location>
        <begin position="330"/>
        <end position="337"/>
    </location>
    <ligand>
        <name>ATP</name>
        <dbReference type="ChEBI" id="CHEBI:30616"/>
    </ligand>
</feature>
<dbReference type="Pfam" id="PF18101">
    <property type="entry name" value="Pan3_CK"/>
    <property type="match status" value="1"/>
</dbReference>
<dbReference type="FunFam" id="1.10.287.3700:FF:000001">
    <property type="entry name" value="PAN2-PAN3 deadenylation complex subunit PAN3"/>
    <property type="match status" value="1"/>
</dbReference>
<comment type="domain">
    <text evidence="6">The pseudokinase domain, the coiled-coil (CC), and C-terminal knob domain (CK) form a structural unit (PKC) that forms an extensive high-affinity interaction surface for PAN2.</text>
</comment>
<feature type="region of interest" description="Knob domain" evidence="6">
    <location>
        <begin position="563"/>
        <end position="663"/>
    </location>
</feature>
<feature type="domain" description="Protein kinase" evidence="8">
    <location>
        <begin position="249"/>
        <end position="663"/>
    </location>
</feature>
<dbReference type="PANTHER" id="PTHR12272:SF11">
    <property type="entry name" value="PAN2-PAN3 DEADENYLATION COMPLEX SUBUNIT PAN3"/>
    <property type="match status" value="1"/>
</dbReference>
<dbReference type="InterPro" id="IPR011009">
    <property type="entry name" value="Kinase-like_dom_sf"/>
</dbReference>
<evidence type="ECO:0000256" key="1">
    <source>
        <dbReference type="ARBA" id="ARBA00022490"/>
    </source>
</evidence>
<dbReference type="Proteomes" id="UP000807504">
    <property type="component" value="Unassembled WGS sequence"/>
</dbReference>
<evidence type="ECO:0000256" key="7">
    <source>
        <dbReference type="SAM" id="MobiDB-lite"/>
    </source>
</evidence>
<dbReference type="Gene3D" id="1.20.5.5160">
    <property type="match status" value="1"/>
</dbReference>
<dbReference type="GO" id="GO:0008143">
    <property type="term" value="F:poly(A) binding"/>
    <property type="evidence" value="ECO:0007669"/>
    <property type="project" value="TreeGrafter"/>
</dbReference>
<dbReference type="GO" id="GO:0000289">
    <property type="term" value="P:nuclear-transcribed mRNA poly(A) tail shortening"/>
    <property type="evidence" value="ECO:0007669"/>
    <property type="project" value="UniProtKB-UniRule"/>
</dbReference>
<organism evidence="9 10">
    <name type="scientific">Argiope bruennichi</name>
    <name type="common">Wasp spider</name>
    <name type="synonym">Aranea bruennichi</name>
    <dbReference type="NCBI Taxonomy" id="94029"/>
    <lineage>
        <taxon>Eukaryota</taxon>
        <taxon>Metazoa</taxon>
        <taxon>Ecdysozoa</taxon>
        <taxon>Arthropoda</taxon>
        <taxon>Chelicerata</taxon>
        <taxon>Arachnida</taxon>
        <taxon>Araneae</taxon>
        <taxon>Araneomorphae</taxon>
        <taxon>Entelegynae</taxon>
        <taxon>Araneoidea</taxon>
        <taxon>Araneidae</taxon>
        <taxon>Argiope</taxon>
    </lineage>
</organism>
<dbReference type="GO" id="GO:0006397">
    <property type="term" value="P:mRNA processing"/>
    <property type="evidence" value="ECO:0007669"/>
    <property type="project" value="UniProtKB-KW"/>
</dbReference>
<gene>
    <name evidence="6" type="primary">PAN3</name>
    <name evidence="9" type="ORF">HNY73_019165</name>
</gene>
<reference evidence="9" key="1">
    <citation type="journal article" date="2020" name="bioRxiv">
        <title>Chromosome-level reference genome of the European wasp spider Argiope bruennichi: a resource for studies on range expansion and evolutionary adaptation.</title>
        <authorList>
            <person name="Sheffer M.M."/>
            <person name="Hoppe A."/>
            <person name="Krehenwinkel H."/>
            <person name="Uhl G."/>
            <person name="Kuss A.W."/>
            <person name="Jensen L."/>
            <person name="Jensen C."/>
            <person name="Gillespie R.G."/>
            <person name="Hoff K.J."/>
            <person name="Prost S."/>
        </authorList>
    </citation>
    <scope>NUCLEOTIDE SEQUENCE</scope>
</reference>
<comment type="similarity">
    <text evidence="6">Belongs to the protein kinase superfamily. PAN3 family.</text>
</comment>
<dbReference type="OrthoDB" id="204958at2759"/>
<dbReference type="InterPro" id="IPR030844">
    <property type="entry name" value="PAN3"/>
</dbReference>
<evidence type="ECO:0000256" key="3">
    <source>
        <dbReference type="ARBA" id="ARBA00022741"/>
    </source>
</evidence>
<evidence type="ECO:0000259" key="8">
    <source>
        <dbReference type="PROSITE" id="PS50011"/>
    </source>
</evidence>
<name>A0A8T0EFT7_ARGBR</name>
<evidence type="ECO:0000313" key="10">
    <source>
        <dbReference type="Proteomes" id="UP000807504"/>
    </source>
</evidence>
<feature type="binding site" evidence="6">
    <location>
        <begin position="418"/>
        <end position="419"/>
    </location>
    <ligand>
        <name>ATP</name>
        <dbReference type="ChEBI" id="CHEBI:30616"/>
    </ligand>
</feature>
<keyword evidence="1 6" id="KW-0963">Cytoplasm</keyword>
<keyword evidence="2 6" id="KW-0507">mRNA processing</keyword>
<dbReference type="PROSITE" id="PS50011">
    <property type="entry name" value="PROTEIN_KINASE_DOM"/>
    <property type="match status" value="1"/>
</dbReference>
<evidence type="ECO:0000256" key="6">
    <source>
        <dbReference type="HAMAP-Rule" id="MF_03181"/>
    </source>
</evidence>